<accession>A0A494J5B2</accession>
<reference evidence="2 4" key="1">
    <citation type="submission" date="2016-02" db="EMBL/GenBank/DDBJ databases">
        <authorList>
            <person name="Nicholson A.C."/>
            <person name="Humrighouse B.W."/>
            <person name="Loparev V."/>
            <person name="Emery B."/>
            <person name="Graziano J."/>
            <person name="McQuiston J.R."/>
        </authorList>
    </citation>
    <scope>NUCLEOTIDE SEQUENCE [LARGE SCALE GENOMIC DNA]</scope>
    <source>
        <strain evidence="2 4">E6809</strain>
    </source>
</reference>
<evidence type="ECO:0000313" key="3">
    <source>
        <dbReference type="EMBL" id="OPB49183.1"/>
    </source>
</evidence>
<dbReference type="RefSeq" id="WP_078720116.1">
    <property type="nucleotide sequence ID" value="NZ_CP014339.1"/>
</dbReference>
<reference evidence="3" key="2">
    <citation type="submission" date="2016-06" db="EMBL/GenBank/DDBJ databases">
        <authorList>
            <person name="Nicholson A.C."/>
        </authorList>
    </citation>
    <scope>NUCLEOTIDE SEQUENCE [LARGE SCALE GENOMIC DNA]</scope>
    <source>
        <strain evidence="3">E6809</strain>
    </source>
</reference>
<protein>
    <recommendedName>
        <fullName evidence="1">DUF6808 domain-containing protein</fullName>
    </recommendedName>
</protein>
<feature type="domain" description="DUF6808" evidence="1">
    <location>
        <begin position="183"/>
        <end position="231"/>
    </location>
</feature>
<organism evidence="3">
    <name type="scientific">Elizabethkingia anophelis</name>
    <dbReference type="NCBI Taxonomy" id="1117645"/>
    <lineage>
        <taxon>Bacteria</taxon>
        <taxon>Pseudomonadati</taxon>
        <taxon>Bacteroidota</taxon>
        <taxon>Flavobacteriia</taxon>
        <taxon>Flavobacteriales</taxon>
        <taxon>Weeksellaceae</taxon>
        <taxon>Elizabethkingia</taxon>
    </lineage>
</organism>
<gene>
    <name evidence="2" type="ORF">AYC66_08000</name>
    <name evidence="3" type="ORF">BAY09_00135</name>
</gene>
<sequence length="234" mass="26678">MKPQSTNIFAFILVVILLLASIGLNIKQELKRAEKEKEMTTLLTQGGNNKVVEKYTRDSVTHTVFNEKIINNTKSEKIASLDKTYADSIQKALKISLDKIDQVTKINGRLEAQLALLTKQTPSGQTIKTHKDRYLDLAYYPDTDSVKMSYNIMMNDVRYKKKNWFLGAEHNYIDMYSDDPRVTINGVKSFRIKEKPQKRFGFGLNAGYGIAKDGNTMKLLPYFGIGANYNLVEF</sequence>
<dbReference type="EMBL" id="CP014339">
    <property type="protein sequence ID" value="AQX50619.1"/>
    <property type="molecule type" value="Genomic_DNA"/>
</dbReference>
<dbReference type="Proteomes" id="UP000189738">
    <property type="component" value="Chromosome"/>
</dbReference>
<evidence type="ECO:0000313" key="2">
    <source>
        <dbReference type="EMBL" id="AQX50619.1"/>
    </source>
</evidence>
<dbReference type="EMBL" id="MAHS01000009">
    <property type="protein sequence ID" value="OPB49183.1"/>
    <property type="molecule type" value="Genomic_DNA"/>
</dbReference>
<dbReference type="AlphaFoldDB" id="A0A494J5B2"/>
<evidence type="ECO:0000259" key="1">
    <source>
        <dbReference type="Pfam" id="PF20647"/>
    </source>
</evidence>
<dbReference type="InterPro" id="IPR049214">
    <property type="entry name" value="DUF6808"/>
</dbReference>
<proteinExistence type="predicted"/>
<name>A0A494J5B2_9FLAO</name>
<dbReference type="Pfam" id="PF20647">
    <property type="entry name" value="DUF6808"/>
    <property type="match status" value="1"/>
</dbReference>
<evidence type="ECO:0000313" key="4">
    <source>
        <dbReference type="Proteomes" id="UP000189738"/>
    </source>
</evidence>